<feature type="domain" description="D-isomer specific 2-hydroxyacid dehydrogenase catalytic" evidence="5">
    <location>
        <begin position="29"/>
        <end position="315"/>
    </location>
</feature>
<dbReference type="CDD" id="cd12162">
    <property type="entry name" value="2-Hacid_dh_4"/>
    <property type="match status" value="1"/>
</dbReference>
<dbReference type="InterPro" id="IPR036291">
    <property type="entry name" value="NAD(P)-bd_dom_sf"/>
</dbReference>
<evidence type="ECO:0000256" key="3">
    <source>
        <dbReference type="ARBA" id="ARBA00023027"/>
    </source>
</evidence>
<dbReference type="Pfam" id="PF00389">
    <property type="entry name" value="2-Hacid_dh"/>
    <property type="match status" value="1"/>
</dbReference>
<evidence type="ECO:0000256" key="4">
    <source>
        <dbReference type="RuleBase" id="RU003719"/>
    </source>
</evidence>
<name>Q0VLV9_ALCBS</name>
<dbReference type="InterPro" id="IPR006139">
    <property type="entry name" value="D-isomer_2_OHA_DH_cat_dom"/>
</dbReference>
<dbReference type="PROSITE" id="PS00671">
    <property type="entry name" value="D_2_HYDROXYACID_DH_3"/>
    <property type="match status" value="1"/>
</dbReference>
<proteinExistence type="inferred from homology"/>
<dbReference type="KEGG" id="abo:ABO_2391"/>
<accession>Q0VLV9</accession>
<dbReference type="eggNOG" id="COG1052">
    <property type="taxonomic scope" value="Bacteria"/>
</dbReference>
<gene>
    <name evidence="7" type="primary">hprA</name>
    <name evidence="7" type="ordered locus">ABO_2391</name>
</gene>
<evidence type="ECO:0000313" key="8">
    <source>
        <dbReference type="Proteomes" id="UP000008871"/>
    </source>
</evidence>
<keyword evidence="3" id="KW-0520">NAD</keyword>
<evidence type="ECO:0000256" key="1">
    <source>
        <dbReference type="ARBA" id="ARBA00005854"/>
    </source>
</evidence>
<dbReference type="OrthoDB" id="9805416at2"/>
<dbReference type="SUPFAM" id="SSF51735">
    <property type="entry name" value="NAD(P)-binding Rossmann-fold domains"/>
    <property type="match status" value="1"/>
</dbReference>
<dbReference type="NCBIfam" id="NF005069">
    <property type="entry name" value="PRK06487.1"/>
    <property type="match status" value="1"/>
</dbReference>
<dbReference type="PROSITE" id="PS00670">
    <property type="entry name" value="D_2_HYDROXYACID_DH_2"/>
    <property type="match status" value="1"/>
</dbReference>
<sequence length="317" mass="33574">MQGVFLDTDTLVPSELDFSTFDTLLSWACYPQTRADQCAARLEGAQVVVTNKVVLDAATLKACPSLKLICICATGTNNVDLAAASALGITVCNVTGYARASVAQHTMALLLSLAARLVPYHEAVRSGEWSRASQFCLLDHPMMELSGKTFGVIGYGDLGREVARLAKAFGMQVLVAESFQAQGNQPGRVPMAELLPAADVISLHCPLTAQTDKLVDAAFLSQMKPGAVLLNTARGGLIDEPALAQALRSGQLGGAGLDVLSSEPPSMAHPLLADGIPNLLITPHNAWGTRESRQRLLNGVVENIRQWQAGTPMNVVC</sequence>
<feature type="domain" description="D-isomer specific 2-hydroxyacid dehydrogenase NAD-binding" evidence="6">
    <location>
        <begin position="107"/>
        <end position="286"/>
    </location>
</feature>
<protein>
    <submittedName>
        <fullName evidence="7">Glycerate dehydrogenase</fullName>
        <ecNumber evidence="7">1.1.1.29</ecNumber>
    </submittedName>
</protein>
<dbReference type="InterPro" id="IPR050418">
    <property type="entry name" value="D-iso_2-hydroxyacid_DH_PdxB"/>
</dbReference>
<keyword evidence="8" id="KW-1185">Reference proteome</keyword>
<reference evidence="7 8" key="1">
    <citation type="journal article" date="2006" name="Nat. Biotechnol.">
        <title>Genome sequence of the ubiquitous hydrocarbon-degrading marine bacterium Alcanivorax borkumensis.</title>
        <authorList>
            <person name="Schneiker S."/>
            <person name="Martins dos Santos V.A.P."/>
            <person name="Bartels D."/>
            <person name="Bekel T."/>
            <person name="Brecht M."/>
            <person name="Buhrmester J."/>
            <person name="Chernikova T.N."/>
            <person name="Denaro R."/>
            <person name="Ferrer M."/>
            <person name="Gertler C."/>
            <person name="Goesmann A."/>
            <person name="Golyshina O.V."/>
            <person name="Kaminski F."/>
            <person name="Khachane A.N."/>
            <person name="Lang S."/>
            <person name="Linke B."/>
            <person name="McHardy A.C."/>
            <person name="Meyer F."/>
            <person name="Nechitaylo T."/>
            <person name="Puehler A."/>
            <person name="Regenhardt D."/>
            <person name="Rupp O."/>
            <person name="Sabirova J.S."/>
            <person name="Selbitschka W."/>
            <person name="Yakimov M.M."/>
            <person name="Timmis K.N."/>
            <person name="Vorhoelter F.-J."/>
            <person name="Weidner S."/>
            <person name="Kaiser O."/>
            <person name="Golyshin P.N."/>
        </authorList>
    </citation>
    <scope>NUCLEOTIDE SEQUENCE [LARGE SCALE GENOMIC DNA]</scope>
    <source>
        <strain evidence="8">ATCC 700651 / DSM 11573 / NCIMB 13689 / SK2</strain>
    </source>
</reference>
<dbReference type="Gene3D" id="3.40.50.720">
    <property type="entry name" value="NAD(P)-binding Rossmann-like Domain"/>
    <property type="match status" value="2"/>
</dbReference>
<dbReference type="EMBL" id="AM286690">
    <property type="protein sequence ID" value="CAL17839.1"/>
    <property type="molecule type" value="Genomic_DNA"/>
</dbReference>
<dbReference type="AlphaFoldDB" id="Q0VLV9"/>
<dbReference type="PANTHER" id="PTHR43761">
    <property type="entry name" value="D-ISOMER SPECIFIC 2-HYDROXYACID DEHYDROGENASE FAMILY PROTEIN (AFU_ORTHOLOGUE AFUA_1G13630)"/>
    <property type="match status" value="1"/>
</dbReference>
<dbReference type="PANTHER" id="PTHR43761:SF1">
    <property type="entry name" value="D-ISOMER SPECIFIC 2-HYDROXYACID DEHYDROGENASE CATALYTIC DOMAIN-CONTAINING PROTEIN-RELATED"/>
    <property type="match status" value="1"/>
</dbReference>
<dbReference type="GO" id="GO:0051287">
    <property type="term" value="F:NAD binding"/>
    <property type="evidence" value="ECO:0007669"/>
    <property type="project" value="InterPro"/>
</dbReference>
<dbReference type="EC" id="1.1.1.29" evidence="7"/>
<dbReference type="STRING" id="393595.ABO_2391"/>
<dbReference type="RefSeq" id="WP_011589665.1">
    <property type="nucleotide sequence ID" value="NC_008260.1"/>
</dbReference>
<dbReference type="SUPFAM" id="SSF52283">
    <property type="entry name" value="Formate/glycerate dehydrogenase catalytic domain-like"/>
    <property type="match status" value="1"/>
</dbReference>
<dbReference type="GO" id="GO:0008465">
    <property type="term" value="F:hydroxypyruvate reductase (NADH) activity"/>
    <property type="evidence" value="ECO:0007669"/>
    <property type="project" value="UniProtKB-EC"/>
</dbReference>
<dbReference type="InterPro" id="IPR029753">
    <property type="entry name" value="D-isomer_DH_CS"/>
</dbReference>
<comment type="similarity">
    <text evidence="1 4">Belongs to the D-isomer specific 2-hydroxyacid dehydrogenase family.</text>
</comment>
<dbReference type="Pfam" id="PF02826">
    <property type="entry name" value="2-Hacid_dh_C"/>
    <property type="match status" value="1"/>
</dbReference>
<evidence type="ECO:0000256" key="2">
    <source>
        <dbReference type="ARBA" id="ARBA00023002"/>
    </source>
</evidence>
<evidence type="ECO:0000259" key="6">
    <source>
        <dbReference type="Pfam" id="PF02826"/>
    </source>
</evidence>
<organism evidence="7 8">
    <name type="scientific">Alcanivorax borkumensis (strain ATCC 700651 / DSM 11573 / NCIMB 13689 / SK2)</name>
    <dbReference type="NCBI Taxonomy" id="393595"/>
    <lineage>
        <taxon>Bacteria</taxon>
        <taxon>Pseudomonadati</taxon>
        <taxon>Pseudomonadota</taxon>
        <taxon>Gammaproteobacteria</taxon>
        <taxon>Oceanospirillales</taxon>
        <taxon>Alcanivoracaceae</taxon>
        <taxon>Alcanivorax</taxon>
    </lineage>
</organism>
<dbReference type="Proteomes" id="UP000008871">
    <property type="component" value="Chromosome"/>
</dbReference>
<evidence type="ECO:0000259" key="5">
    <source>
        <dbReference type="Pfam" id="PF00389"/>
    </source>
</evidence>
<dbReference type="InterPro" id="IPR006140">
    <property type="entry name" value="D-isomer_DH_NAD-bd"/>
</dbReference>
<evidence type="ECO:0000313" key="7">
    <source>
        <dbReference type="EMBL" id="CAL17839.1"/>
    </source>
</evidence>
<keyword evidence="2 4" id="KW-0560">Oxidoreductase</keyword>
<dbReference type="HOGENOM" id="CLU_019796_1_3_6"/>